<dbReference type="Gene3D" id="3.90.25.10">
    <property type="entry name" value="UDP-galactose 4-epimerase, domain 1"/>
    <property type="match status" value="1"/>
</dbReference>
<dbReference type="PANTHER" id="PTHR43162:SF1">
    <property type="entry name" value="PRESTALK A DIFFERENTIATION PROTEIN A"/>
    <property type="match status" value="1"/>
</dbReference>
<proteinExistence type="predicted"/>
<evidence type="ECO:0000313" key="2">
    <source>
        <dbReference type="EMBL" id="STZ57592.1"/>
    </source>
</evidence>
<reference evidence="2 3" key="1">
    <citation type="submission" date="2018-06" db="EMBL/GenBank/DDBJ databases">
        <authorList>
            <consortium name="Pathogen Informatics"/>
            <person name="Doyle S."/>
        </authorList>
    </citation>
    <scope>NUCLEOTIDE SEQUENCE [LARGE SCALE GENOMIC DNA]</scope>
    <source>
        <strain evidence="2 3">NCTC10821</strain>
    </source>
</reference>
<dbReference type="Proteomes" id="UP000254978">
    <property type="component" value="Unassembled WGS sequence"/>
</dbReference>
<name>A0A378T9S5_9MYCO</name>
<dbReference type="GO" id="GO:0016491">
    <property type="term" value="F:oxidoreductase activity"/>
    <property type="evidence" value="ECO:0007669"/>
    <property type="project" value="UniProtKB-KW"/>
</dbReference>
<keyword evidence="2" id="KW-0560">Oxidoreductase</keyword>
<dbReference type="AlphaFoldDB" id="A0A378T9S5"/>
<dbReference type="PANTHER" id="PTHR43162">
    <property type="match status" value="1"/>
</dbReference>
<dbReference type="InterPro" id="IPR036291">
    <property type="entry name" value="NAD(P)-bd_dom_sf"/>
</dbReference>
<dbReference type="OrthoDB" id="3510772at2"/>
<evidence type="ECO:0000259" key="1">
    <source>
        <dbReference type="Pfam" id="PF13460"/>
    </source>
</evidence>
<dbReference type="Gene3D" id="3.40.50.720">
    <property type="entry name" value="NAD(P)-binding Rossmann-like Domain"/>
    <property type="match status" value="1"/>
</dbReference>
<evidence type="ECO:0000313" key="3">
    <source>
        <dbReference type="Proteomes" id="UP000254978"/>
    </source>
</evidence>
<dbReference type="Pfam" id="PF13460">
    <property type="entry name" value="NAD_binding_10"/>
    <property type="match status" value="1"/>
</dbReference>
<dbReference type="EMBL" id="UGQT01000001">
    <property type="protein sequence ID" value="STZ57592.1"/>
    <property type="molecule type" value="Genomic_DNA"/>
</dbReference>
<dbReference type="InterPro" id="IPR016040">
    <property type="entry name" value="NAD(P)-bd_dom"/>
</dbReference>
<gene>
    <name evidence="2" type="primary">azoB_1</name>
    <name evidence="2" type="ORF">NCTC10821_01095</name>
</gene>
<keyword evidence="3" id="KW-1185">Reference proteome</keyword>
<dbReference type="SUPFAM" id="SSF51735">
    <property type="entry name" value="NAD(P)-binding Rossmann-fold domains"/>
    <property type="match status" value="1"/>
</dbReference>
<dbReference type="EC" id="1.7.-.-" evidence="2"/>
<dbReference type="RefSeq" id="WP_115277766.1">
    <property type="nucleotide sequence ID" value="NZ_AP022600.1"/>
</dbReference>
<protein>
    <submittedName>
        <fullName evidence="2">NmrA family protein</fullName>
        <ecNumber evidence="2">1.7.-.-</ecNumber>
    </submittedName>
</protein>
<accession>A0A378T9S5</accession>
<feature type="domain" description="NAD(P)-binding" evidence="1">
    <location>
        <begin position="11"/>
        <end position="171"/>
    </location>
</feature>
<sequence length="276" mass="29693">MSTDRPILVTGATGTTGSRVVSGLRRAGVAVRAASRTPAPDRVVFDWQDTASHARVLSGVRAVYLVAPVELELVTPFLEVASTERIRRVVQLSSSAVQRGDPGLGAIHDQIATSFPEHTILRPSWFMQNFVGEHPLAQGIRHRRELITATGEGRLGFIDADDIAAVAVQALLAGEPIAPELILTGPEALSYPQAADLITDVSGTAVHHVDLSTEQYLRHLTAAGYPQDLATTLAALDNQIRNGAQNFVTDTVLHITGRSPRSLRRFLIEHRDALAA</sequence>
<organism evidence="2 3">
    <name type="scientific">Mycolicibacterium tokaiense</name>
    <dbReference type="NCBI Taxonomy" id="39695"/>
    <lineage>
        <taxon>Bacteria</taxon>
        <taxon>Bacillati</taxon>
        <taxon>Actinomycetota</taxon>
        <taxon>Actinomycetes</taxon>
        <taxon>Mycobacteriales</taxon>
        <taxon>Mycobacteriaceae</taxon>
        <taxon>Mycolicibacterium</taxon>
    </lineage>
</organism>
<dbReference type="InterPro" id="IPR051604">
    <property type="entry name" value="Ergot_Alk_Oxidoreductase"/>
</dbReference>